<dbReference type="InterPro" id="IPR044068">
    <property type="entry name" value="CB"/>
</dbReference>
<keyword evidence="2 4" id="KW-0238">DNA-binding</keyword>
<name>A0A0C9PNB5_LACPA</name>
<dbReference type="Pfam" id="PF13102">
    <property type="entry name" value="Phage_int_SAM_5"/>
    <property type="match status" value="1"/>
</dbReference>
<reference evidence="8" key="1">
    <citation type="submission" date="2014-05" db="EMBL/GenBank/DDBJ databases">
        <title>Whole genome sequencing of Lactobacillus casei NRIC0644.</title>
        <authorList>
            <person name="Atarashi H."/>
            <person name="Yoshida Y."/>
            <person name="Fujimura S."/>
            <person name="Tanaka N."/>
            <person name="Shiwa Y."/>
            <person name="Yoshikawa H."/>
            <person name="Okada S."/>
            <person name="Nakagawa J."/>
        </authorList>
    </citation>
    <scope>NUCLEOTIDE SEQUENCE [LARGE SCALE GENOMIC DNA]</scope>
    <source>
        <strain evidence="8">NRIC0644</strain>
    </source>
</reference>
<dbReference type="RefSeq" id="WP_045624791.1">
    <property type="nucleotide sequence ID" value="NZ_BAYM01000080.1"/>
</dbReference>
<dbReference type="InterPro" id="IPR002104">
    <property type="entry name" value="Integrase_catalytic"/>
</dbReference>
<dbReference type="SUPFAM" id="SSF56349">
    <property type="entry name" value="DNA breaking-rejoining enzymes"/>
    <property type="match status" value="1"/>
</dbReference>
<dbReference type="Gene3D" id="1.10.443.10">
    <property type="entry name" value="Intergrase catalytic core"/>
    <property type="match status" value="1"/>
</dbReference>
<dbReference type="Proteomes" id="UP000032552">
    <property type="component" value="Unassembled WGS sequence"/>
</dbReference>
<dbReference type="EMBL" id="BAYM01000080">
    <property type="protein sequence ID" value="GAN36441.1"/>
    <property type="molecule type" value="Genomic_DNA"/>
</dbReference>
<comment type="similarity">
    <text evidence="1">Belongs to the 'phage' integrase family.</text>
</comment>
<evidence type="ECO:0000256" key="4">
    <source>
        <dbReference type="PROSITE-ProRule" id="PRU01248"/>
    </source>
</evidence>
<dbReference type="GO" id="GO:0006310">
    <property type="term" value="P:DNA recombination"/>
    <property type="evidence" value="ECO:0007669"/>
    <property type="project" value="UniProtKB-KW"/>
</dbReference>
<dbReference type="PROSITE" id="PS51898">
    <property type="entry name" value="TYR_RECOMBINASE"/>
    <property type="match status" value="1"/>
</dbReference>
<organism evidence="7 8">
    <name type="scientific">Lacticaseibacillus paracasei NRIC 0644</name>
    <dbReference type="NCBI Taxonomy" id="1435038"/>
    <lineage>
        <taxon>Bacteria</taxon>
        <taxon>Bacillati</taxon>
        <taxon>Bacillota</taxon>
        <taxon>Bacilli</taxon>
        <taxon>Lactobacillales</taxon>
        <taxon>Lactobacillaceae</taxon>
        <taxon>Lacticaseibacillus</taxon>
    </lineage>
</organism>
<protein>
    <submittedName>
        <fullName evidence="7">Integrase</fullName>
    </submittedName>
</protein>
<feature type="domain" description="Tyr recombinase" evidence="5">
    <location>
        <begin position="170"/>
        <end position="374"/>
    </location>
</feature>
<dbReference type="GO" id="GO:0003677">
    <property type="term" value="F:DNA binding"/>
    <property type="evidence" value="ECO:0007669"/>
    <property type="project" value="UniProtKB-UniRule"/>
</dbReference>
<dbReference type="AlphaFoldDB" id="A0A0C9PNB5"/>
<dbReference type="InterPro" id="IPR028259">
    <property type="entry name" value="AP2-like_int_N"/>
</dbReference>
<dbReference type="Pfam" id="PF14657">
    <property type="entry name" value="Arm-DNA-bind_4"/>
    <property type="match status" value="1"/>
</dbReference>
<dbReference type="Gene3D" id="1.10.150.130">
    <property type="match status" value="1"/>
</dbReference>
<evidence type="ECO:0000259" key="6">
    <source>
        <dbReference type="PROSITE" id="PS51900"/>
    </source>
</evidence>
<feature type="domain" description="Core-binding (CB)" evidence="6">
    <location>
        <begin position="58"/>
        <end position="147"/>
    </location>
</feature>
<dbReference type="PANTHER" id="PTHR30349">
    <property type="entry name" value="PHAGE INTEGRASE-RELATED"/>
    <property type="match status" value="1"/>
</dbReference>
<dbReference type="PANTHER" id="PTHR30349:SF64">
    <property type="entry name" value="PROPHAGE INTEGRASE INTD-RELATED"/>
    <property type="match status" value="1"/>
</dbReference>
<evidence type="ECO:0000313" key="7">
    <source>
        <dbReference type="EMBL" id="GAN36441.1"/>
    </source>
</evidence>
<dbReference type="GO" id="GO:0015074">
    <property type="term" value="P:DNA integration"/>
    <property type="evidence" value="ECO:0007669"/>
    <property type="project" value="InterPro"/>
</dbReference>
<accession>A0A0C9PNB5</accession>
<proteinExistence type="inferred from homology"/>
<keyword evidence="3" id="KW-0233">DNA recombination</keyword>
<dbReference type="InterPro" id="IPR050090">
    <property type="entry name" value="Tyrosine_recombinase_XerCD"/>
</dbReference>
<comment type="caution">
    <text evidence="7">The sequence shown here is derived from an EMBL/GenBank/DDBJ whole genome shotgun (WGS) entry which is preliminary data.</text>
</comment>
<dbReference type="Pfam" id="PF00589">
    <property type="entry name" value="Phage_integrase"/>
    <property type="match status" value="1"/>
</dbReference>
<dbReference type="CDD" id="cd01189">
    <property type="entry name" value="INT_ICEBs1_C_like"/>
    <property type="match status" value="1"/>
</dbReference>
<dbReference type="PROSITE" id="PS51900">
    <property type="entry name" value="CB"/>
    <property type="match status" value="1"/>
</dbReference>
<evidence type="ECO:0000313" key="8">
    <source>
        <dbReference type="Proteomes" id="UP000032552"/>
    </source>
</evidence>
<gene>
    <name evidence="7" type="ORF">LC0644_1030</name>
</gene>
<evidence type="ECO:0000256" key="3">
    <source>
        <dbReference type="ARBA" id="ARBA00023172"/>
    </source>
</evidence>
<dbReference type="InterPro" id="IPR025269">
    <property type="entry name" value="SAM-like_dom"/>
</dbReference>
<dbReference type="InterPro" id="IPR013762">
    <property type="entry name" value="Integrase-like_cat_sf"/>
</dbReference>
<dbReference type="InterPro" id="IPR011010">
    <property type="entry name" value="DNA_brk_join_enz"/>
</dbReference>
<sequence>MAQISKSANGSWAFRASTGRDDTRRQVYKSGFKTRREATIAAAKIEEELDSGKIVSDPTFSDYFDKWIEAYKIGRHSEVTDEWYTIVAGYIREYFKDTKLSVIDRTAYQAFLDWLSTNPRKRSEQPLSRSTVARVNSYVRAVLKDAIEDGLTKHDFTRRAIISGKPAKDPSAKFLSVEEFKHVIEIADRHADLSRLSNYVVLIMAYTGARFEEAIGISWDRVNFREQTITIDRSWQYKKRKQHDNFGGLKNAQSMRTVPIPSQLVLILKRLRKEQQENALKDGYRDSDNLVCRNDRHHVVTNETVNNTVKRLCGYAKTKNVITSHGLRHSHGSMLLFAGVDIMAISRRLGHASIQITMRVYLHEVDEMKQRDDKKIIDALSTI</sequence>
<dbReference type="InterPro" id="IPR010998">
    <property type="entry name" value="Integrase_recombinase_N"/>
</dbReference>
<evidence type="ECO:0000256" key="2">
    <source>
        <dbReference type="ARBA" id="ARBA00023125"/>
    </source>
</evidence>
<evidence type="ECO:0000256" key="1">
    <source>
        <dbReference type="ARBA" id="ARBA00008857"/>
    </source>
</evidence>
<evidence type="ECO:0000259" key="5">
    <source>
        <dbReference type="PROSITE" id="PS51898"/>
    </source>
</evidence>